<keyword evidence="9" id="KW-1185">Reference proteome</keyword>
<feature type="transmembrane region" description="Helical" evidence="6">
    <location>
        <begin position="222"/>
        <end position="240"/>
    </location>
</feature>
<dbReference type="InterPro" id="IPR020846">
    <property type="entry name" value="MFS_dom"/>
</dbReference>
<organism evidence="8 9">
    <name type="scientific">Lactococcus nasutitermitis</name>
    <dbReference type="NCBI Taxonomy" id="1652957"/>
    <lineage>
        <taxon>Bacteria</taxon>
        <taxon>Bacillati</taxon>
        <taxon>Bacillota</taxon>
        <taxon>Bacilli</taxon>
        <taxon>Lactobacillales</taxon>
        <taxon>Streptococcaceae</taxon>
        <taxon>Lactococcus</taxon>
    </lineage>
</organism>
<keyword evidence="3 6" id="KW-0812">Transmembrane</keyword>
<dbReference type="SUPFAM" id="SSF103473">
    <property type="entry name" value="MFS general substrate transporter"/>
    <property type="match status" value="1"/>
</dbReference>
<feature type="transmembrane region" description="Helical" evidence="6">
    <location>
        <begin position="384"/>
        <end position="407"/>
    </location>
</feature>
<comment type="caution">
    <text evidence="8">The sequence shown here is derived from an EMBL/GenBank/DDBJ whole genome shotgun (WGS) entry which is preliminary data.</text>
</comment>
<feature type="transmembrane region" description="Helical" evidence="6">
    <location>
        <begin position="195"/>
        <end position="216"/>
    </location>
</feature>
<dbReference type="PANTHER" id="PTHR23501">
    <property type="entry name" value="MAJOR FACILITATOR SUPERFAMILY"/>
    <property type="match status" value="1"/>
</dbReference>
<protein>
    <submittedName>
        <fullName evidence="8">MDR family MFS transporter</fullName>
    </submittedName>
</protein>
<gene>
    <name evidence="8" type="ORF">ACFO26_10205</name>
</gene>
<name>A0ABV9JFM7_9LACT</name>
<dbReference type="Gene3D" id="1.20.1720.10">
    <property type="entry name" value="Multidrug resistance protein D"/>
    <property type="match status" value="1"/>
</dbReference>
<sequence>MNDKQLNHSLTAFLFSNIMVGLEGTILATALPSMMAQLHGISLMSWVITIYMLMMSVSAPIWTKLSERFGYKRLFLIGTALFTLASALEGLSVNMPMLIIARLIMGIGAGAMQQLPFVIYGILLNTEKRRRATGNAISAYSLSAVIAPIIGGLIVDNLGWRWVFFINIPIGLLMMLAVARNFHPDFQAHKKPIDFAGTSTLSLGVISLMLALQFLGTAKPNLPLILILFILSIILLTSFWQIEKRAKDPIVPLTLFKEKSYMFKNLLMFLIYGFFGFYSNYLPTWGQGILGKTAFIGGLILIPSSIFLVIGSQIATRLAQQIGEKRLTIAGSVLMLLGAIILFLTPQVASFSILLLIAGILGFSTGISSTTLQVGIQESVTSELIGAATALNALIRTLGTTLILSGLSVSLNRTFSTAITKNHKFNFTLINQISDSEAVKHLPHALITPLRHVLFNGLHSLALIGTLILCLALIVNIIDPWTKKSA</sequence>
<evidence type="ECO:0000313" key="8">
    <source>
        <dbReference type="EMBL" id="MFC4653277.1"/>
    </source>
</evidence>
<dbReference type="PROSITE" id="PS50850">
    <property type="entry name" value="MFS"/>
    <property type="match status" value="1"/>
</dbReference>
<dbReference type="CDD" id="cd17502">
    <property type="entry name" value="MFS_Azr1_MDR_like"/>
    <property type="match status" value="1"/>
</dbReference>
<feature type="transmembrane region" description="Helical" evidence="6">
    <location>
        <begin position="261"/>
        <end position="281"/>
    </location>
</feature>
<evidence type="ECO:0000259" key="7">
    <source>
        <dbReference type="PROSITE" id="PS50850"/>
    </source>
</evidence>
<feature type="transmembrane region" description="Helical" evidence="6">
    <location>
        <begin position="161"/>
        <end position="183"/>
    </location>
</feature>
<dbReference type="InterPro" id="IPR011701">
    <property type="entry name" value="MFS"/>
</dbReference>
<accession>A0ABV9JFM7</accession>
<feature type="transmembrane region" description="Helical" evidence="6">
    <location>
        <begin position="458"/>
        <end position="478"/>
    </location>
</feature>
<feature type="transmembrane region" description="Helical" evidence="6">
    <location>
        <begin position="74"/>
        <end position="93"/>
    </location>
</feature>
<feature type="transmembrane region" description="Helical" evidence="6">
    <location>
        <begin position="99"/>
        <end position="124"/>
    </location>
</feature>
<proteinExistence type="predicted"/>
<reference evidence="9" key="1">
    <citation type="journal article" date="2019" name="Int. J. Syst. Evol. Microbiol.">
        <title>The Global Catalogue of Microorganisms (GCM) 10K type strain sequencing project: providing services to taxonomists for standard genome sequencing and annotation.</title>
        <authorList>
            <consortium name="The Broad Institute Genomics Platform"/>
            <consortium name="The Broad Institute Genome Sequencing Center for Infectious Disease"/>
            <person name="Wu L."/>
            <person name="Ma J."/>
        </authorList>
    </citation>
    <scope>NUCLEOTIDE SEQUENCE [LARGE SCALE GENOMIC DNA]</scope>
    <source>
        <strain evidence="9">CCUG 63287</strain>
    </source>
</reference>
<dbReference type="RefSeq" id="WP_244842858.1">
    <property type="nucleotide sequence ID" value="NZ_BOVQ01000007.1"/>
</dbReference>
<evidence type="ECO:0000256" key="3">
    <source>
        <dbReference type="ARBA" id="ARBA00022692"/>
    </source>
</evidence>
<dbReference type="Proteomes" id="UP001595987">
    <property type="component" value="Unassembled WGS sequence"/>
</dbReference>
<evidence type="ECO:0000256" key="6">
    <source>
        <dbReference type="SAM" id="Phobius"/>
    </source>
</evidence>
<evidence type="ECO:0000256" key="1">
    <source>
        <dbReference type="ARBA" id="ARBA00004651"/>
    </source>
</evidence>
<keyword evidence="5 6" id="KW-0472">Membrane</keyword>
<dbReference type="EMBL" id="JBHSGD010000010">
    <property type="protein sequence ID" value="MFC4653277.1"/>
    <property type="molecule type" value="Genomic_DNA"/>
</dbReference>
<dbReference type="Pfam" id="PF07690">
    <property type="entry name" value="MFS_1"/>
    <property type="match status" value="1"/>
</dbReference>
<feature type="transmembrane region" description="Helical" evidence="6">
    <location>
        <begin position="12"/>
        <end position="31"/>
    </location>
</feature>
<evidence type="ECO:0000256" key="4">
    <source>
        <dbReference type="ARBA" id="ARBA00022989"/>
    </source>
</evidence>
<evidence type="ECO:0000256" key="5">
    <source>
        <dbReference type="ARBA" id="ARBA00023136"/>
    </source>
</evidence>
<comment type="subcellular location">
    <subcellularLocation>
        <location evidence="1">Cell membrane</location>
        <topology evidence="1">Multi-pass membrane protein</topology>
    </subcellularLocation>
</comment>
<feature type="transmembrane region" description="Helical" evidence="6">
    <location>
        <begin position="293"/>
        <end position="315"/>
    </location>
</feature>
<dbReference type="InterPro" id="IPR036259">
    <property type="entry name" value="MFS_trans_sf"/>
</dbReference>
<feature type="transmembrane region" description="Helical" evidence="6">
    <location>
        <begin position="327"/>
        <end position="345"/>
    </location>
</feature>
<evidence type="ECO:0000256" key="2">
    <source>
        <dbReference type="ARBA" id="ARBA00022448"/>
    </source>
</evidence>
<dbReference type="PANTHER" id="PTHR23501:SF191">
    <property type="entry name" value="VACUOLAR BASIC AMINO ACID TRANSPORTER 4"/>
    <property type="match status" value="1"/>
</dbReference>
<keyword evidence="4 6" id="KW-1133">Transmembrane helix</keyword>
<dbReference type="Gene3D" id="1.20.1250.20">
    <property type="entry name" value="MFS general substrate transporter like domains"/>
    <property type="match status" value="1"/>
</dbReference>
<keyword evidence="2" id="KW-0813">Transport</keyword>
<evidence type="ECO:0000313" key="9">
    <source>
        <dbReference type="Proteomes" id="UP001595987"/>
    </source>
</evidence>
<feature type="transmembrane region" description="Helical" evidence="6">
    <location>
        <begin position="351"/>
        <end position="372"/>
    </location>
</feature>
<feature type="domain" description="Major facilitator superfamily (MFS) profile" evidence="7">
    <location>
        <begin position="9"/>
        <end position="483"/>
    </location>
</feature>
<feature type="transmembrane region" description="Helical" evidence="6">
    <location>
        <begin position="43"/>
        <end position="62"/>
    </location>
</feature>
<feature type="transmembrane region" description="Helical" evidence="6">
    <location>
        <begin position="136"/>
        <end position="155"/>
    </location>
</feature>